<dbReference type="PANTHER" id="PTHR24260">
    <property type="match status" value="1"/>
</dbReference>
<organism evidence="3 4">
    <name type="scientific">Longimycelium tulufanense</name>
    <dbReference type="NCBI Taxonomy" id="907463"/>
    <lineage>
        <taxon>Bacteria</taxon>
        <taxon>Bacillati</taxon>
        <taxon>Actinomycetota</taxon>
        <taxon>Actinomycetes</taxon>
        <taxon>Pseudonocardiales</taxon>
        <taxon>Pseudonocardiaceae</taxon>
        <taxon>Longimycelium</taxon>
    </lineage>
</organism>
<dbReference type="InterPro" id="IPR009003">
    <property type="entry name" value="Peptidase_S1_PA"/>
</dbReference>
<feature type="chain" id="PRO_5038788178" description="Peptidase S1 domain-containing protein" evidence="1">
    <location>
        <begin position="17"/>
        <end position="272"/>
    </location>
</feature>
<evidence type="ECO:0000256" key="1">
    <source>
        <dbReference type="SAM" id="SignalP"/>
    </source>
</evidence>
<evidence type="ECO:0000313" key="4">
    <source>
        <dbReference type="Proteomes" id="UP000637578"/>
    </source>
</evidence>
<gene>
    <name evidence="3" type="ORF">GCM10012275_34890</name>
</gene>
<dbReference type="InterPro" id="IPR001254">
    <property type="entry name" value="Trypsin_dom"/>
</dbReference>
<keyword evidence="4" id="KW-1185">Reference proteome</keyword>
<dbReference type="GO" id="GO:0006508">
    <property type="term" value="P:proteolysis"/>
    <property type="evidence" value="ECO:0007669"/>
    <property type="project" value="InterPro"/>
</dbReference>
<dbReference type="Pfam" id="PF00089">
    <property type="entry name" value="Trypsin"/>
    <property type="match status" value="1"/>
</dbReference>
<dbReference type="AlphaFoldDB" id="A0A8J3CH80"/>
<dbReference type="Gene3D" id="2.40.10.10">
    <property type="entry name" value="Trypsin-like serine proteases"/>
    <property type="match status" value="1"/>
</dbReference>
<dbReference type="InterPro" id="IPR043504">
    <property type="entry name" value="Peptidase_S1_PA_chymotrypsin"/>
</dbReference>
<name>A0A8J3CH80_9PSEU</name>
<dbReference type="RefSeq" id="WP_189058926.1">
    <property type="nucleotide sequence ID" value="NZ_BMMK01000015.1"/>
</dbReference>
<dbReference type="SUPFAM" id="SSF50494">
    <property type="entry name" value="Trypsin-like serine proteases"/>
    <property type="match status" value="1"/>
</dbReference>
<reference evidence="3" key="2">
    <citation type="submission" date="2020-09" db="EMBL/GenBank/DDBJ databases">
        <authorList>
            <person name="Sun Q."/>
            <person name="Zhou Y."/>
        </authorList>
    </citation>
    <scope>NUCLEOTIDE SEQUENCE</scope>
    <source>
        <strain evidence="3">CGMCC 4.5737</strain>
    </source>
</reference>
<protein>
    <recommendedName>
        <fullName evidence="2">Peptidase S1 domain-containing protein</fullName>
    </recommendedName>
</protein>
<dbReference type="PRINTS" id="PR00722">
    <property type="entry name" value="CHYMOTRYPSIN"/>
</dbReference>
<sequence>MYTRSLLIGIVTAATALLGGPAAPTAASTERLQRAETNQSARQDPLRDVYRSVVSLQRAGRHYCGGVLITPSWVVASRACVQGVSPQMIHVRVGSNRTKGGVLTAVTRIVPQPGRGDIALIELARAVPRTRVTVAAESPPPDTDTLLVAWGYCQRDDCDSLRHLPATVVSDERCSEGAIEGQTEICTRPHVVRVPNLPCYGDVGTPQVIKIGHRWELIGVLSRPVDTRGCGITNVIYTDLPAHRGWIERHTGPLAQLLSPVLRDIPTHRPAA</sequence>
<feature type="signal peptide" evidence="1">
    <location>
        <begin position="1"/>
        <end position="16"/>
    </location>
</feature>
<dbReference type="EMBL" id="BMMK01000015">
    <property type="protein sequence ID" value="GGM60863.1"/>
    <property type="molecule type" value="Genomic_DNA"/>
</dbReference>
<evidence type="ECO:0000259" key="2">
    <source>
        <dbReference type="PROSITE" id="PS50240"/>
    </source>
</evidence>
<reference evidence="3" key="1">
    <citation type="journal article" date="2014" name="Int. J. Syst. Evol. Microbiol.">
        <title>Complete genome sequence of Corynebacterium casei LMG S-19264T (=DSM 44701T), isolated from a smear-ripened cheese.</title>
        <authorList>
            <consortium name="US DOE Joint Genome Institute (JGI-PGF)"/>
            <person name="Walter F."/>
            <person name="Albersmeier A."/>
            <person name="Kalinowski J."/>
            <person name="Ruckert C."/>
        </authorList>
    </citation>
    <scope>NUCLEOTIDE SEQUENCE</scope>
    <source>
        <strain evidence="3">CGMCC 4.5737</strain>
    </source>
</reference>
<comment type="caution">
    <text evidence="3">The sequence shown here is derived from an EMBL/GenBank/DDBJ whole genome shotgun (WGS) entry which is preliminary data.</text>
</comment>
<accession>A0A8J3CH80</accession>
<dbReference type="PANTHER" id="PTHR24260:SF132">
    <property type="entry name" value="PEPTIDASE S1 DOMAIN-CONTAINING PROTEIN"/>
    <property type="match status" value="1"/>
</dbReference>
<feature type="domain" description="Peptidase S1" evidence="2">
    <location>
        <begin position="17"/>
        <end position="252"/>
    </location>
</feature>
<dbReference type="Proteomes" id="UP000637578">
    <property type="component" value="Unassembled WGS sequence"/>
</dbReference>
<dbReference type="InterPro" id="IPR001314">
    <property type="entry name" value="Peptidase_S1A"/>
</dbReference>
<dbReference type="InterPro" id="IPR051333">
    <property type="entry name" value="CLIP_Serine_Protease"/>
</dbReference>
<proteinExistence type="predicted"/>
<dbReference type="SMART" id="SM00020">
    <property type="entry name" value="Tryp_SPc"/>
    <property type="match status" value="1"/>
</dbReference>
<evidence type="ECO:0000313" key="3">
    <source>
        <dbReference type="EMBL" id="GGM60863.1"/>
    </source>
</evidence>
<dbReference type="PROSITE" id="PS50240">
    <property type="entry name" value="TRYPSIN_DOM"/>
    <property type="match status" value="1"/>
</dbReference>
<keyword evidence="1" id="KW-0732">Signal</keyword>
<dbReference type="GO" id="GO:0004252">
    <property type="term" value="F:serine-type endopeptidase activity"/>
    <property type="evidence" value="ECO:0007669"/>
    <property type="project" value="InterPro"/>
</dbReference>